<feature type="signal peptide" evidence="1">
    <location>
        <begin position="1"/>
        <end position="24"/>
    </location>
</feature>
<gene>
    <name evidence="2" type="ORF">CYMTET_28422</name>
</gene>
<accession>A0AAE0FN05</accession>
<proteinExistence type="predicted"/>
<feature type="chain" id="PRO_5042217875" evidence="1">
    <location>
        <begin position="25"/>
        <end position="79"/>
    </location>
</feature>
<organism evidence="2 3">
    <name type="scientific">Cymbomonas tetramitiformis</name>
    <dbReference type="NCBI Taxonomy" id="36881"/>
    <lineage>
        <taxon>Eukaryota</taxon>
        <taxon>Viridiplantae</taxon>
        <taxon>Chlorophyta</taxon>
        <taxon>Pyramimonadophyceae</taxon>
        <taxon>Pyramimonadales</taxon>
        <taxon>Pyramimonadaceae</taxon>
        <taxon>Cymbomonas</taxon>
    </lineage>
</organism>
<name>A0AAE0FN05_9CHLO</name>
<keyword evidence="1" id="KW-0732">Signal</keyword>
<comment type="caution">
    <text evidence="2">The sequence shown here is derived from an EMBL/GenBank/DDBJ whole genome shotgun (WGS) entry which is preliminary data.</text>
</comment>
<sequence>MCWSPPPLCYKGLLWAARVILGLAIGAMHLQLGGSATCESESQYTDCIAAVETCTHLAISGCTGTLPLEITTLSELTYL</sequence>
<evidence type="ECO:0000256" key="1">
    <source>
        <dbReference type="SAM" id="SignalP"/>
    </source>
</evidence>
<keyword evidence="3" id="KW-1185">Reference proteome</keyword>
<evidence type="ECO:0000313" key="3">
    <source>
        <dbReference type="Proteomes" id="UP001190700"/>
    </source>
</evidence>
<dbReference type="EMBL" id="LGRX02015988">
    <property type="protein sequence ID" value="KAK3262734.1"/>
    <property type="molecule type" value="Genomic_DNA"/>
</dbReference>
<protein>
    <submittedName>
        <fullName evidence="2">Uncharacterized protein</fullName>
    </submittedName>
</protein>
<reference evidence="2 3" key="1">
    <citation type="journal article" date="2015" name="Genome Biol. Evol.">
        <title>Comparative Genomics of a Bacterivorous Green Alga Reveals Evolutionary Causalities and Consequences of Phago-Mixotrophic Mode of Nutrition.</title>
        <authorList>
            <person name="Burns J.A."/>
            <person name="Paasch A."/>
            <person name="Narechania A."/>
            <person name="Kim E."/>
        </authorList>
    </citation>
    <scope>NUCLEOTIDE SEQUENCE [LARGE SCALE GENOMIC DNA]</scope>
    <source>
        <strain evidence="2 3">PLY_AMNH</strain>
    </source>
</reference>
<evidence type="ECO:0000313" key="2">
    <source>
        <dbReference type="EMBL" id="KAK3262734.1"/>
    </source>
</evidence>
<dbReference type="AlphaFoldDB" id="A0AAE0FN05"/>
<dbReference type="Proteomes" id="UP001190700">
    <property type="component" value="Unassembled WGS sequence"/>
</dbReference>